<dbReference type="EC" id="4.2.1.45" evidence="3"/>
<dbReference type="SUPFAM" id="SSF51735">
    <property type="entry name" value="NAD(P)-binding Rossmann-fold domains"/>
    <property type="match status" value="1"/>
</dbReference>
<dbReference type="Gene3D" id="3.90.25.10">
    <property type="entry name" value="UDP-galactose 4-epimerase, domain 1"/>
    <property type="match status" value="1"/>
</dbReference>
<evidence type="ECO:0000313" key="3">
    <source>
        <dbReference type="EMBL" id="QOL00448.1"/>
    </source>
</evidence>
<comment type="similarity">
    <text evidence="1">Belongs to the NAD(P)-dependent epimerase/dehydratase family.</text>
</comment>
<dbReference type="Pfam" id="PF01370">
    <property type="entry name" value="Epimerase"/>
    <property type="match status" value="1"/>
</dbReference>
<dbReference type="GO" id="GO:0047733">
    <property type="term" value="F:CDP-glucose 4,6-dehydratase activity"/>
    <property type="evidence" value="ECO:0007669"/>
    <property type="project" value="UniProtKB-EC"/>
</dbReference>
<dbReference type="InterPro" id="IPR001509">
    <property type="entry name" value="Epimerase_deHydtase"/>
</dbReference>
<keyword evidence="3" id="KW-0456">Lyase</keyword>
<evidence type="ECO:0000256" key="1">
    <source>
        <dbReference type="ARBA" id="ARBA00007637"/>
    </source>
</evidence>
<proteinExistence type="inferred from homology"/>
<protein>
    <submittedName>
        <fullName evidence="3">CDP-glucose 4,6-dehydratase</fullName>
        <ecNumber evidence="3">4.2.1.45</ecNumber>
    </submittedName>
</protein>
<reference evidence="3" key="1">
    <citation type="submission" date="2020-09" db="EMBL/GenBank/DDBJ databases">
        <title>A new high-throughput screening method to detect antimicrobial volatiles from metagenomic clone libraries.</title>
        <authorList>
            <person name="Stocker F."/>
            <person name="Obermeier M."/>
            <person name="Resch K."/>
            <person name="Berg G."/>
            <person name="Mueller Bogota C.A."/>
        </authorList>
    </citation>
    <scope>NUCLEOTIDE SEQUENCE</scope>
</reference>
<gene>
    <name evidence="3" type="primary">rfbG</name>
</gene>
<sequence length="334" mass="36968">MGARMTFSWRERHVLVTGATGIVGSWLCEELVRRGAYVVALVLDDDPQSRFYRAGIDRRCSIVRGHLARFDDCLRAINLHECTDVFHLGAQTIVGNALREPLETFESNIRGTYNLLEAARRLSPLVQTVVVASSDKAYGDSPVLPYTEDMPLQGKHPYDVSKSCTDLLATTYAHTYALPVTIARCGNIYGGGDLNWSRIVPGTIRSLANDERPVLRSDGGPIRDYIYVRDVVDAYLTLAEATQAGSVSPGEAFNFSPQSRYTVLEILAEIGRAMDVVPDPVILAQAPMEIRDQTLDAAKAKRQLGWEADWSLADGLAETVAWYREFFRLAAPNL</sequence>
<accession>A0A7L9QCC6</accession>
<dbReference type="AlphaFoldDB" id="A0A7L9QCC6"/>
<name>A0A7L9QCC6_9ZZZZ</name>
<dbReference type="InterPro" id="IPR036291">
    <property type="entry name" value="NAD(P)-bd_dom_sf"/>
</dbReference>
<organism evidence="3">
    <name type="scientific">uncultured organism</name>
    <dbReference type="NCBI Taxonomy" id="155900"/>
    <lineage>
        <taxon>unclassified sequences</taxon>
        <taxon>environmental samples</taxon>
    </lineage>
</organism>
<dbReference type="EMBL" id="MW000469">
    <property type="protein sequence ID" value="QOL00448.1"/>
    <property type="molecule type" value="Genomic_DNA"/>
</dbReference>
<feature type="domain" description="NAD-dependent epimerase/dehydratase" evidence="2">
    <location>
        <begin position="14"/>
        <end position="246"/>
    </location>
</feature>
<dbReference type="PANTHER" id="PTHR43000">
    <property type="entry name" value="DTDP-D-GLUCOSE 4,6-DEHYDRATASE-RELATED"/>
    <property type="match status" value="1"/>
</dbReference>
<dbReference type="Gene3D" id="3.40.50.720">
    <property type="entry name" value="NAD(P)-binding Rossmann-like Domain"/>
    <property type="match status" value="1"/>
</dbReference>
<evidence type="ECO:0000259" key="2">
    <source>
        <dbReference type="Pfam" id="PF01370"/>
    </source>
</evidence>